<dbReference type="HOGENOM" id="CLU_1834204_0_0_6"/>
<accession>A4Y9N3</accession>
<dbReference type="EMBL" id="CP000681">
    <property type="protein sequence ID" value="ABP76666.1"/>
    <property type="molecule type" value="Genomic_DNA"/>
</dbReference>
<dbReference type="AlphaFoldDB" id="A4Y9N3"/>
<gene>
    <name evidence="1" type="ordered locus">Sputcn32_2951</name>
</gene>
<proteinExistence type="predicted"/>
<name>A4Y9N3_SHEPC</name>
<dbReference type="STRING" id="319224.Sputcn32_2951"/>
<dbReference type="eggNOG" id="ENOG5031XH7">
    <property type="taxonomic scope" value="Bacteria"/>
</dbReference>
<dbReference type="KEGG" id="spc:Sputcn32_2951"/>
<evidence type="ECO:0000313" key="1">
    <source>
        <dbReference type="EMBL" id="ABP76666.1"/>
    </source>
</evidence>
<protein>
    <submittedName>
        <fullName evidence="1">Uncharacterized protein</fullName>
    </submittedName>
</protein>
<organism evidence="1">
    <name type="scientific">Shewanella putrefaciens (strain CN-32 / ATCC BAA-453)</name>
    <dbReference type="NCBI Taxonomy" id="319224"/>
    <lineage>
        <taxon>Bacteria</taxon>
        <taxon>Pseudomonadati</taxon>
        <taxon>Pseudomonadota</taxon>
        <taxon>Gammaproteobacteria</taxon>
        <taxon>Alteromonadales</taxon>
        <taxon>Shewanellaceae</taxon>
        <taxon>Shewanella</taxon>
    </lineage>
</organism>
<reference evidence="1" key="1">
    <citation type="submission" date="2007-04" db="EMBL/GenBank/DDBJ databases">
        <title>Complete sequence of Shewanella putrefaciens CN-32.</title>
        <authorList>
            <consortium name="US DOE Joint Genome Institute"/>
            <person name="Copeland A."/>
            <person name="Lucas S."/>
            <person name="Lapidus A."/>
            <person name="Barry K."/>
            <person name="Detter J.C."/>
            <person name="Glavina del Rio T."/>
            <person name="Hammon N."/>
            <person name="Israni S."/>
            <person name="Dalin E."/>
            <person name="Tice H."/>
            <person name="Pitluck S."/>
            <person name="Chain P."/>
            <person name="Malfatti S."/>
            <person name="Shin M."/>
            <person name="Vergez L."/>
            <person name="Schmutz J."/>
            <person name="Larimer F."/>
            <person name="Land M."/>
            <person name="Hauser L."/>
            <person name="Kyrpides N."/>
            <person name="Mikhailova N."/>
            <person name="Romine M.F."/>
            <person name="Fredrickson J."/>
            <person name="Tiedje J."/>
            <person name="Richardson P."/>
        </authorList>
    </citation>
    <scope>NUCLEOTIDE SEQUENCE [LARGE SCALE GENOMIC DNA]</scope>
    <source>
        <strain evidence="1">CN-32</strain>
    </source>
</reference>
<sequence length="147" mass="17403">MRALGVSVISEYFDDWGVKEEFSKEFISLWGGWLGREECYKLDEVTESEWERFNQLVRLLHSEYEMYAVNLENDTIDKLEDLDKYLPTYEEDMNRGQMNFTTIIIPSLNAVLVETWDFTYILYHKNNGAVETLKPLIKKSNLFSFSD</sequence>